<evidence type="ECO:0000313" key="2">
    <source>
        <dbReference type="EMBL" id="WMV29732.1"/>
    </source>
</evidence>
<name>A0AAF0QW58_SOLVR</name>
<keyword evidence="3" id="KW-1185">Reference proteome</keyword>
<protein>
    <recommendedName>
        <fullName evidence="4">Gag-pol polyprotein</fullName>
    </recommendedName>
</protein>
<sequence>MPPRRVVGGCPSRRNVDPQDQADVTDTSRIHEFLRMNPPNVTGSSVLNDPENFVEELQKVCEVMHVADSERGELAAYQLKVVAREWFNQWKKSKTESAPIVSWVVFE</sequence>
<gene>
    <name evidence="2" type="ORF">MTR67_023117</name>
</gene>
<accession>A0AAF0QW58</accession>
<feature type="region of interest" description="Disordered" evidence="1">
    <location>
        <begin position="1"/>
        <end position="23"/>
    </location>
</feature>
<organism evidence="2 3">
    <name type="scientific">Solanum verrucosum</name>
    <dbReference type="NCBI Taxonomy" id="315347"/>
    <lineage>
        <taxon>Eukaryota</taxon>
        <taxon>Viridiplantae</taxon>
        <taxon>Streptophyta</taxon>
        <taxon>Embryophyta</taxon>
        <taxon>Tracheophyta</taxon>
        <taxon>Spermatophyta</taxon>
        <taxon>Magnoliopsida</taxon>
        <taxon>eudicotyledons</taxon>
        <taxon>Gunneridae</taxon>
        <taxon>Pentapetalae</taxon>
        <taxon>asterids</taxon>
        <taxon>lamiids</taxon>
        <taxon>Solanales</taxon>
        <taxon>Solanaceae</taxon>
        <taxon>Solanoideae</taxon>
        <taxon>Solaneae</taxon>
        <taxon>Solanum</taxon>
    </lineage>
</organism>
<evidence type="ECO:0000313" key="3">
    <source>
        <dbReference type="Proteomes" id="UP001234989"/>
    </source>
</evidence>
<evidence type="ECO:0000256" key="1">
    <source>
        <dbReference type="SAM" id="MobiDB-lite"/>
    </source>
</evidence>
<evidence type="ECO:0008006" key="4">
    <source>
        <dbReference type="Google" id="ProtNLM"/>
    </source>
</evidence>
<dbReference type="EMBL" id="CP133616">
    <property type="protein sequence ID" value="WMV29732.1"/>
    <property type="molecule type" value="Genomic_DNA"/>
</dbReference>
<dbReference type="AlphaFoldDB" id="A0AAF0QW58"/>
<reference evidence="2" key="1">
    <citation type="submission" date="2023-08" db="EMBL/GenBank/DDBJ databases">
        <title>A de novo genome assembly of Solanum verrucosum Schlechtendal, a Mexican diploid species geographically isolated from the other diploid A-genome species in potato relatives.</title>
        <authorList>
            <person name="Hosaka K."/>
        </authorList>
    </citation>
    <scope>NUCLEOTIDE SEQUENCE</scope>
    <source>
        <tissue evidence="2">Young leaves</tissue>
    </source>
</reference>
<dbReference type="Proteomes" id="UP001234989">
    <property type="component" value="Chromosome 5"/>
</dbReference>
<proteinExistence type="predicted"/>
<feature type="non-terminal residue" evidence="2">
    <location>
        <position position="107"/>
    </location>
</feature>